<dbReference type="InterPro" id="IPR056648">
    <property type="entry name" value="DUF7746"/>
</dbReference>
<proteinExistence type="predicted"/>
<keyword evidence="4" id="KW-1185">Reference proteome</keyword>
<dbReference type="EMBL" id="CM001752">
    <property type="protein sequence ID" value="KJB81120.1"/>
    <property type="molecule type" value="Genomic_DNA"/>
</dbReference>
<protein>
    <recommendedName>
        <fullName evidence="2">DUF7746 domain-containing protein</fullName>
    </recommendedName>
</protein>
<name>A0A0D2W5K7_GOSRA</name>
<accession>A0A0D2W5K7</accession>
<dbReference type="Gramene" id="KJB81120">
    <property type="protein sequence ID" value="KJB81120"/>
    <property type="gene ID" value="B456_013G130000"/>
</dbReference>
<dbReference type="AlphaFoldDB" id="A0A0D2W5K7"/>
<gene>
    <name evidence="3" type="ORF">B456_013G130000</name>
</gene>
<sequence>MRAPNAREQISSKDIKMIVEQNNYTNINLHTIGKQLDYIENLVESQPIRKEPVKEITKKSSKEPIFTPYEIPKPFQKSQNDFLTEIQHRLDALESYKTRLIVLNTPIQDQHSVNKLHQSSQSDQSDEQQINKIAWKEPKRLYYPKTTTPNLNIKEKLVFQNKYNANTIYEWNIDGMSEYNILMTMVSNVYKTQNQNGLISDHAIANLLVAGFTGQLKGWNEPSSSKACCPVKLKNKKKNILEYYKKPKYRKYRKRKKQQKIENKIDKTIKCYRCGKLRRISKYYELQIDELYTTSQSSGDENEPSINMLTKDQEFMIDVINKIQDPELKREYLLKLKSSLKDKPEKEKEIISSQSQMYIIQYLIFNKYEKIKPRQITNSELQLEIKQIKLELSQLKIQQQEMKEQIHTLKHETSKKSSSETEPEPEENTQEYMMVLTGVSIQRYLIKINIVINNEFQLETIALFNTGADQNCIREGIIPTKYYNKISKSLKAANGKKLNITYKIPNAKISNKGQSIFFSKMCISWIDSWNYSYEQDQYTGIPLLVQNYRTKWWDKFNDEKYDSKYLNTFFNKNPRLCKSVAPDQTTVKFLQAKSTASAMLAQAKTKKEYKKLMAKMLSSLDSESEDEKSSASSIKTVDLADDTTSVTITMTKKK</sequence>
<dbReference type="Proteomes" id="UP000032304">
    <property type="component" value="Chromosome 13"/>
</dbReference>
<feature type="region of interest" description="Disordered" evidence="1">
    <location>
        <begin position="409"/>
        <end position="429"/>
    </location>
</feature>
<evidence type="ECO:0000313" key="3">
    <source>
        <dbReference type="EMBL" id="KJB81120.1"/>
    </source>
</evidence>
<reference evidence="3 4" key="1">
    <citation type="journal article" date="2012" name="Nature">
        <title>Repeated polyploidization of Gossypium genomes and the evolution of spinnable cotton fibres.</title>
        <authorList>
            <person name="Paterson A.H."/>
            <person name="Wendel J.F."/>
            <person name="Gundlach H."/>
            <person name="Guo H."/>
            <person name="Jenkins J."/>
            <person name="Jin D."/>
            <person name="Llewellyn D."/>
            <person name="Showmaker K.C."/>
            <person name="Shu S."/>
            <person name="Udall J."/>
            <person name="Yoo M.J."/>
            <person name="Byers R."/>
            <person name="Chen W."/>
            <person name="Doron-Faigenboim A."/>
            <person name="Duke M.V."/>
            <person name="Gong L."/>
            <person name="Grimwood J."/>
            <person name="Grover C."/>
            <person name="Grupp K."/>
            <person name="Hu G."/>
            <person name="Lee T.H."/>
            <person name="Li J."/>
            <person name="Lin L."/>
            <person name="Liu T."/>
            <person name="Marler B.S."/>
            <person name="Page J.T."/>
            <person name="Roberts A.W."/>
            <person name="Romanel E."/>
            <person name="Sanders W.S."/>
            <person name="Szadkowski E."/>
            <person name="Tan X."/>
            <person name="Tang H."/>
            <person name="Xu C."/>
            <person name="Wang J."/>
            <person name="Wang Z."/>
            <person name="Zhang D."/>
            <person name="Zhang L."/>
            <person name="Ashrafi H."/>
            <person name="Bedon F."/>
            <person name="Bowers J.E."/>
            <person name="Brubaker C.L."/>
            <person name="Chee P.W."/>
            <person name="Das S."/>
            <person name="Gingle A.R."/>
            <person name="Haigler C.H."/>
            <person name="Harker D."/>
            <person name="Hoffmann L.V."/>
            <person name="Hovav R."/>
            <person name="Jones D.C."/>
            <person name="Lemke C."/>
            <person name="Mansoor S."/>
            <person name="ur Rahman M."/>
            <person name="Rainville L.N."/>
            <person name="Rambani A."/>
            <person name="Reddy U.K."/>
            <person name="Rong J.K."/>
            <person name="Saranga Y."/>
            <person name="Scheffler B.E."/>
            <person name="Scheffler J.A."/>
            <person name="Stelly D.M."/>
            <person name="Triplett B.A."/>
            <person name="Van Deynze A."/>
            <person name="Vaslin M.F."/>
            <person name="Waghmare V.N."/>
            <person name="Walford S.A."/>
            <person name="Wright R.J."/>
            <person name="Zaki E.A."/>
            <person name="Zhang T."/>
            <person name="Dennis E.S."/>
            <person name="Mayer K.F."/>
            <person name="Peterson D.G."/>
            <person name="Rokhsar D.S."/>
            <person name="Wang X."/>
            <person name="Schmutz J."/>
        </authorList>
    </citation>
    <scope>NUCLEOTIDE SEQUENCE [LARGE SCALE GENOMIC DNA]</scope>
</reference>
<feature type="domain" description="DUF7746" evidence="2">
    <location>
        <begin position="163"/>
        <end position="229"/>
    </location>
</feature>
<feature type="compositionally biased region" description="Basic and acidic residues" evidence="1">
    <location>
        <begin position="409"/>
        <end position="419"/>
    </location>
</feature>
<evidence type="ECO:0000313" key="4">
    <source>
        <dbReference type="Proteomes" id="UP000032304"/>
    </source>
</evidence>
<organism evidence="3 4">
    <name type="scientific">Gossypium raimondii</name>
    <name type="common">Peruvian cotton</name>
    <name type="synonym">Gossypium klotzschianum subsp. raimondii</name>
    <dbReference type="NCBI Taxonomy" id="29730"/>
    <lineage>
        <taxon>Eukaryota</taxon>
        <taxon>Viridiplantae</taxon>
        <taxon>Streptophyta</taxon>
        <taxon>Embryophyta</taxon>
        <taxon>Tracheophyta</taxon>
        <taxon>Spermatophyta</taxon>
        <taxon>Magnoliopsida</taxon>
        <taxon>eudicotyledons</taxon>
        <taxon>Gunneridae</taxon>
        <taxon>Pentapetalae</taxon>
        <taxon>rosids</taxon>
        <taxon>malvids</taxon>
        <taxon>Malvales</taxon>
        <taxon>Malvaceae</taxon>
        <taxon>Malvoideae</taxon>
        <taxon>Gossypium</taxon>
    </lineage>
</organism>
<evidence type="ECO:0000256" key="1">
    <source>
        <dbReference type="SAM" id="MobiDB-lite"/>
    </source>
</evidence>
<evidence type="ECO:0000259" key="2">
    <source>
        <dbReference type="Pfam" id="PF24925"/>
    </source>
</evidence>
<dbReference type="Pfam" id="PF24925">
    <property type="entry name" value="DUF7746"/>
    <property type="match status" value="1"/>
</dbReference>